<keyword evidence="2" id="KW-1185">Reference proteome</keyword>
<comment type="caution">
    <text evidence="1">The sequence shown here is derived from an EMBL/GenBank/DDBJ whole genome shotgun (WGS) entry which is preliminary data.</text>
</comment>
<dbReference type="EMBL" id="CAAALY010244682">
    <property type="protein sequence ID" value="VEL32792.1"/>
    <property type="molecule type" value="Genomic_DNA"/>
</dbReference>
<name>A0A448XBJ4_9PLAT</name>
<evidence type="ECO:0000313" key="1">
    <source>
        <dbReference type="EMBL" id="VEL32792.1"/>
    </source>
</evidence>
<reference evidence="1" key="1">
    <citation type="submission" date="2018-11" db="EMBL/GenBank/DDBJ databases">
        <authorList>
            <consortium name="Pathogen Informatics"/>
        </authorList>
    </citation>
    <scope>NUCLEOTIDE SEQUENCE</scope>
</reference>
<accession>A0A448XBJ4</accession>
<proteinExistence type="predicted"/>
<sequence length="87" mass="10010">MNFPYRRSRRCCCSLPDSREVPIDFRLLRFPFFSVHDTPLNLTTATLWSSHFVFLKEQEEAMDLCLPAPALPLDPKMEDCMGGSVIT</sequence>
<organism evidence="1 2">
    <name type="scientific">Protopolystoma xenopodis</name>
    <dbReference type="NCBI Taxonomy" id="117903"/>
    <lineage>
        <taxon>Eukaryota</taxon>
        <taxon>Metazoa</taxon>
        <taxon>Spiralia</taxon>
        <taxon>Lophotrochozoa</taxon>
        <taxon>Platyhelminthes</taxon>
        <taxon>Monogenea</taxon>
        <taxon>Polyopisthocotylea</taxon>
        <taxon>Polystomatidea</taxon>
        <taxon>Polystomatidae</taxon>
        <taxon>Protopolystoma</taxon>
    </lineage>
</organism>
<gene>
    <name evidence="1" type="ORF">PXEA_LOCUS26232</name>
</gene>
<protein>
    <submittedName>
        <fullName evidence="1">Uncharacterized protein</fullName>
    </submittedName>
</protein>
<evidence type="ECO:0000313" key="2">
    <source>
        <dbReference type="Proteomes" id="UP000784294"/>
    </source>
</evidence>
<dbReference type="Proteomes" id="UP000784294">
    <property type="component" value="Unassembled WGS sequence"/>
</dbReference>
<dbReference type="AlphaFoldDB" id="A0A448XBJ4"/>